<feature type="region of interest" description="Disordered" evidence="1">
    <location>
        <begin position="412"/>
        <end position="460"/>
    </location>
</feature>
<evidence type="ECO:0000256" key="1">
    <source>
        <dbReference type="SAM" id="MobiDB-lite"/>
    </source>
</evidence>
<dbReference type="InterPro" id="IPR024391">
    <property type="entry name" value="LDB19_N"/>
</dbReference>
<feature type="region of interest" description="Disordered" evidence="1">
    <location>
        <begin position="24"/>
        <end position="46"/>
    </location>
</feature>
<dbReference type="Proteomes" id="UP000770015">
    <property type="component" value="Unassembled WGS sequence"/>
</dbReference>
<name>A0A9P8VH66_9PEZI</name>
<dbReference type="Gene3D" id="2.60.40.640">
    <property type="match status" value="1"/>
</dbReference>
<feature type="domain" description="LDB19 N-terminal" evidence="2">
    <location>
        <begin position="122"/>
        <end position="288"/>
    </location>
</feature>
<evidence type="ECO:0000313" key="3">
    <source>
        <dbReference type="EMBL" id="KAH6689866.1"/>
    </source>
</evidence>
<gene>
    <name evidence="3" type="ORF">F5X68DRAFT_131553</name>
</gene>
<dbReference type="Pfam" id="PF13002">
    <property type="entry name" value="LDB19"/>
    <property type="match status" value="1"/>
</dbReference>
<dbReference type="InterPro" id="IPR014752">
    <property type="entry name" value="Arrestin-like_C"/>
</dbReference>
<dbReference type="OrthoDB" id="3832628at2759"/>
<accession>A0A9P8VH66</accession>
<evidence type="ECO:0000313" key="4">
    <source>
        <dbReference type="Proteomes" id="UP000770015"/>
    </source>
</evidence>
<sequence length="460" mass="50815">MGPVITVGSAARFVGDLVNSPQGRRLSGAGVSPNASDDDLSLGKKKKENKIGRTFSPFGRTRRKLSIRPPPQVSISWSVETPPVLLFGDPANCAGALITGQMFLNAEEAVDIDSFEAVLELRIQRKKPFHKDCPDCTSQVTLLNKWSLVPQPTSVGIGKHAYPFSTLLNGNLPATVDNNLLSISYEFRAQAVFQGAPVSFSRRIPVKRTLVMADPEHQSQRVFPPTNITVSMFLNRVIYPQGKHGAHLRIDGLVSRVDDGIETWKLKKATWRLEEVCQTIAPACTKHAPADEPNKAYLRKEKRNIGESVLYSGWKADYSGMDSSVQFEFDYAIARQHPREVGGYACDFLAKDGTTVTHTLYLELLLLKEFASNDQPHSGQPTSDARVLRMKHNIVVTDDPGLGMSWDEEVPPIYEEVPPSPPKYPQGEAPTEFELLEHPEEGSRISSDSGVEIYGHSPAR</sequence>
<proteinExistence type="predicted"/>
<reference evidence="3" key="1">
    <citation type="journal article" date="2021" name="Nat. Commun.">
        <title>Genetic determinants of endophytism in the Arabidopsis root mycobiome.</title>
        <authorList>
            <person name="Mesny F."/>
            <person name="Miyauchi S."/>
            <person name="Thiergart T."/>
            <person name="Pickel B."/>
            <person name="Atanasova L."/>
            <person name="Karlsson M."/>
            <person name="Huettel B."/>
            <person name="Barry K.W."/>
            <person name="Haridas S."/>
            <person name="Chen C."/>
            <person name="Bauer D."/>
            <person name="Andreopoulos W."/>
            <person name="Pangilinan J."/>
            <person name="LaButti K."/>
            <person name="Riley R."/>
            <person name="Lipzen A."/>
            <person name="Clum A."/>
            <person name="Drula E."/>
            <person name="Henrissat B."/>
            <person name="Kohler A."/>
            <person name="Grigoriev I.V."/>
            <person name="Martin F.M."/>
            <person name="Hacquard S."/>
        </authorList>
    </citation>
    <scope>NUCLEOTIDE SEQUENCE</scope>
    <source>
        <strain evidence="3">MPI-SDFR-AT-0117</strain>
    </source>
</reference>
<keyword evidence="4" id="KW-1185">Reference proteome</keyword>
<dbReference type="AlphaFoldDB" id="A0A9P8VH66"/>
<evidence type="ECO:0000259" key="2">
    <source>
        <dbReference type="Pfam" id="PF13002"/>
    </source>
</evidence>
<dbReference type="EMBL" id="JAGSXJ010000007">
    <property type="protein sequence ID" value="KAH6689866.1"/>
    <property type="molecule type" value="Genomic_DNA"/>
</dbReference>
<comment type="caution">
    <text evidence="3">The sequence shown here is derived from an EMBL/GenBank/DDBJ whole genome shotgun (WGS) entry which is preliminary data.</text>
</comment>
<organism evidence="3 4">
    <name type="scientific">Plectosphaerella plurivora</name>
    <dbReference type="NCBI Taxonomy" id="936078"/>
    <lineage>
        <taxon>Eukaryota</taxon>
        <taxon>Fungi</taxon>
        <taxon>Dikarya</taxon>
        <taxon>Ascomycota</taxon>
        <taxon>Pezizomycotina</taxon>
        <taxon>Sordariomycetes</taxon>
        <taxon>Hypocreomycetidae</taxon>
        <taxon>Glomerellales</taxon>
        <taxon>Plectosphaerellaceae</taxon>
        <taxon>Plectosphaerella</taxon>
    </lineage>
</organism>
<protein>
    <submittedName>
        <fullName evidence="3">LDB19 protein</fullName>
    </submittedName>
</protein>